<dbReference type="AlphaFoldDB" id="A0A3N0F4W7"/>
<organism evidence="3 4">
    <name type="scientific">Sinomicrobium pectinilyticum</name>
    <dbReference type="NCBI Taxonomy" id="1084421"/>
    <lineage>
        <taxon>Bacteria</taxon>
        <taxon>Pseudomonadati</taxon>
        <taxon>Bacteroidota</taxon>
        <taxon>Flavobacteriia</taxon>
        <taxon>Flavobacteriales</taxon>
        <taxon>Flavobacteriaceae</taxon>
        <taxon>Sinomicrobium</taxon>
    </lineage>
</organism>
<evidence type="ECO:0000313" key="3">
    <source>
        <dbReference type="EMBL" id="RNL95047.1"/>
    </source>
</evidence>
<dbReference type="OrthoDB" id="1448061at2"/>
<accession>A0A3N0F4W7</accession>
<protein>
    <submittedName>
        <fullName evidence="3">Uncharacterized protein</fullName>
    </submittedName>
</protein>
<comment type="caution">
    <text evidence="3">The sequence shown here is derived from an EMBL/GenBank/DDBJ whole genome shotgun (WGS) entry which is preliminary data.</text>
</comment>
<evidence type="ECO:0000256" key="1">
    <source>
        <dbReference type="SAM" id="MobiDB-lite"/>
    </source>
</evidence>
<name>A0A3N0F4W7_SINP1</name>
<keyword evidence="4" id="KW-1185">Reference proteome</keyword>
<dbReference type="Proteomes" id="UP000267469">
    <property type="component" value="Unassembled WGS sequence"/>
</dbReference>
<dbReference type="RefSeq" id="WP_123213959.1">
    <property type="nucleotide sequence ID" value="NZ_RJTM01000002.1"/>
</dbReference>
<feature type="transmembrane region" description="Helical" evidence="2">
    <location>
        <begin position="33"/>
        <end position="51"/>
    </location>
</feature>
<proteinExistence type="predicted"/>
<feature type="transmembrane region" description="Helical" evidence="2">
    <location>
        <begin position="7"/>
        <end position="27"/>
    </location>
</feature>
<keyword evidence="2" id="KW-1133">Transmembrane helix</keyword>
<sequence>MNSKNRPVLYVICIVIGGLLVFIGQDAEENKEIPYVMILGFVLLMFGLYKATTGWVKDNPREDNRPEDNGQDEREDDTRDN</sequence>
<keyword evidence="2" id="KW-0472">Membrane</keyword>
<reference evidence="3 4" key="1">
    <citation type="submission" date="2018-10" db="EMBL/GenBank/DDBJ databases">
        <title>Sinomicrobium pectinilyticum sp. nov., a pectinase-producing bacterium isolated from alkaline and saline soil, and emended description of the genus Sinomicrobium.</title>
        <authorList>
            <person name="Cheng B."/>
            <person name="Li C."/>
            <person name="Lai Q."/>
            <person name="Du M."/>
            <person name="Shao Z."/>
            <person name="Xu P."/>
            <person name="Yang C."/>
        </authorList>
    </citation>
    <scope>NUCLEOTIDE SEQUENCE [LARGE SCALE GENOMIC DNA]</scope>
    <source>
        <strain evidence="3 4">5DNS001</strain>
    </source>
</reference>
<evidence type="ECO:0000256" key="2">
    <source>
        <dbReference type="SAM" id="Phobius"/>
    </source>
</evidence>
<dbReference type="EMBL" id="RJTM01000002">
    <property type="protein sequence ID" value="RNL95047.1"/>
    <property type="molecule type" value="Genomic_DNA"/>
</dbReference>
<evidence type="ECO:0000313" key="4">
    <source>
        <dbReference type="Proteomes" id="UP000267469"/>
    </source>
</evidence>
<feature type="compositionally biased region" description="Basic and acidic residues" evidence="1">
    <location>
        <begin position="58"/>
        <end position="81"/>
    </location>
</feature>
<keyword evidence="2" id="KW-0812">Transmembrane</keyword>
<feature type="region of interest" description="Disordered" evidence="1">
    <location>
        <begin position="55"/>
        <end position="81"/>
    </location>
</feature>
<gene>
    <name evidence="3" type="ORF">ED312_00120</name>
</gene>